<dbReference type="EMBL" id="AMCW01000019">
    <property type="protein sequence ID" value="EKK03852.1"/>
    <property type="molecule type" value="Genomic_DNA"/>
</dbReference>
<evidence type="ECO:0000313" key="2">
    <source>
        <dbReference type="EMBL" id="EKK03852.1"/>
    </source>
</evidence>
<accession>K5DAU3</accession>
<comment type="caution">
    <text evidence="2">The sequence shown here is derived from an EMBL/GenBank/DDBJ whole genome shotgun (WGS) entry which is preliminary data.</text>
</comment>
<keyword evidence="1" id="KW-0812">Transmembrane</keyword>
<feature type="transmembrane region" description="Helical" evidence="1">
    <location>
        <begin position="20"/>
        <end position="39"/>
    </location>
</feature>
<reference evidence="2 3" key="1">
    <citation type="journal article" date="2013" name="Mar. Genomics">
        <title>Expression of sulfatases in Rhodopirellula baltica and the diversity of sulfatases in the genus Rhodopirellula.</title>
        <authorList>
            <person name="Wegner C.E."/>
            <person name="Richter-Heitmann T."/>
            <person name="Klindworth A."/>
            <person name="Klockow C."/>
            <person name="Richter M."/>
            <person name="Achstetter T."/>
            <person name="Glockner F.O."/>
            <person name="Harder J."/>
        </authorList>
    </citation>
    <scope>NUCLEOTIDE SEQUENCE [LARGE SCALE GENOMIC DNA]</scope>
    <source>
        <strain evidence="2 3">SH28</strain>
    </source>
</reference>
<proteinExistence type="predicted"/>
<evidence type="ECO:0000313" key="3">
    <source>
        <dbReference type="Proteomes" id="UP000007993"/>
    </source>
</evidence>
<evidence type="ECO:0000256" key="1">
    <source>
        <dbReference type="SAM" id="Phobius"/>
    </source>
</evidence>
<dbReference type="Proteomes" id="UP000007993">
    <property type="component" value="Unassembled WGS sequence"/>
</dbReference>
<name>K5DAU3_RHOBT</name>
<dbReference type="AlphaFoldDB" id="K5DAU3"/>
<organism evidence="2 3">
    <name type="scientific">Rhodopirellula baltica SH28</name>
    <dbReference type="NCBI Taxonomy" id="993517"/>
    <lineage>
        <taxon>Bacteria</taxon>
        <taxon>Pseudomonadati</taxon>
        <taxon>Planctomycetota</taxon>
        <taxon>Planctomycetia</taxon>
        <taxon>Pirellulales</taxon>
        <taxon>Pirellulaceae</taxon>
        <taxon>Rhodopirellula</taxon>
    </lineage>
</organism>
<dbReference type="PATRIC" id="fig|993517.3.peg.902"/>
<feature type="transmembrane region" description="Helical" evidence="1">
    <location>
        <begin position="149"/>
        <end position="167"/>
    </location>
</feature>
<protein>
    <submittedName>
        <fullName evidence="2">Uncharacterized protein</fullName>
    </submittedName>
</protein>
<keyword evidence="1" id="KW-0472">Membrane</keyword>
<gene>
    <name evidence="2" type="ORF">RBSH_00825</name>
</gene>
<sequence>MESMVTIDNQVLRQKFWRYFPFLVALGVAVSFWGFPSWIRQIAYAANKDLYVERVLTISSIEEKTRRDGKGRSRREAIVVGSILDKPVKVQANSLLSPRTSISQIRKHYGDITTQSVLVASEPVLVPVNDIDITVLDFETYHSLSWPSVAIRFVLWNAILLGSLIIWGQSRIRCLVYLFRFRSMTDDRS</sequence>
<keyword evidence="1" id="KW-1133">Transmembrane helix</keyword>